<keyword evidence="3 9" id="KW-0808">Transferase</keyword>
<dbReference type="Proteomes" id="UP000318864">
    <property type="component" value="Unassembled WGS sequence"/>
</dbReference>
<dbReference type="InterPro" id="IPR050321">
    <property type="entry name" value="Glycosyltr_2/OpgH_subfam"/>
</dbReference>
<evidence type="ECO:0000256" key="4">
    <source>
        <dbReference type="ARBA" id="ARBA00022692"/>
    </source>
</evidence>
<reference evidence="9 10" key="1">
    <citation type="submission" date="2018-10" db="EMBL/GenBank/DDBJ databases">
        <title>Natronolimnobius sp. XQ-INN 246 isolated from Inner Mongolia Autonomous Region of China.</title>
        <authorList>
            <person name="Xue Q."/>
        </authorList>
    </citation>
    <scope>NUCLEOTIDE SEQUENCE [LARGE SCALE GENOMIC DNA]</scope>
    <source>
        <strain evidence="9 10">XQ-INN 246</strain>
    </source>
</reference>
<evidence type="ECO:0000256" key="6">
    <source>
        <dbReference type="ARBA" id="ARBA00023136"/>
    </source>
</evidence>
<evidence type="ECO:0000256" key="3">
    <source>
        <dbReference type="ARBA" id="ARBA00022679"/>
    </source>
</evidence>
<keyword evidence="10" id="KW-1185">Reference proteome</keyword>
<dbReference type="Gene3D" id="3.90.550.10">
    <property type="entry name" value="Spore Coat Polysaccharide Biosynthesis Protein SpsA, Chain A"/>
    <property type="match status" value="1"/>
</dbReference>
<organism evidence="9 10">
    <name type="scientific">Salinadaptatus halalkaliphilus</name>
    <dbReference type="NCBI Taxonomy" id="2419781"/>
    <lineage>
        <taxon>Archaea</taxon>
        <taxon>Methanobacteriati</taxon>
        <taxon>Methanobacteriota</taxon>
        <taxon>Stenosarchaea group</taxon>
        <taxon>Halobacteria</taxon>
        <taxon>Halobacteriales</taxon>
        <taxon>Natrialbaceae</taxon>
        <taxon>Salinadaptatus</taxon>
    </lineage>
</organism>
<feature type="transmembrane region" description="Helical" evidence="7">
    <location>
        <begin position="361"/>
        <end position="380"/>
    </location>
</feature>
<feature type="transmembrane region" description="Helical" evidence="7">
    <location>
        <begin position="392"/>
        <end position="415"/>
    </location>
</feature>
<dbReference type="PANTHER" id="PTHR43867:SF2">
    <property type="entry name" value="CELLULOSE SYNTHASE CATALYTIC SUBUNIT A [UDP-FORMING]"/>
    <property type="match status" value="1"/>
</dbReference>
<accession>A0A4S3TT92</accession>
<dbReference type="GO" id="GO:0016020">
    <property type="term" value="C:membrane"/>
    <property type="evidence" value="ECO:0007669"/>
    <property type="project" value="UniProtKB-SubCell"/>
</dbReference>
<protein>
    <submittedName>
        <fullName evidence="9">Glycosyltransferase family 2 protein</fullName>
    </submittedName>
</protein>
<gene>
    <name evidence="9" type="ORF">D8Y22_05955</name>
</gene>
<feature type="transmembrane region" description="Helical" evidence="7">
    <location>
        <begin position="332"/>
        <end position="355"/>
    </location>
</feature>
<dbReference type="PANTHER" id="PTHR43867">
    <property type="entry name" value="CELLULOSE SYNTHASE CATALYTIC SUBUNIT A [UDP-FORMING]"/>
    <property type="match status" value="1"/>
</dbReference>
<comment type="caution">
    <text evidence="9">The sequence shown here is derived from an EMBL/GenBank/DDBJ whole genome shotgun (WGS) entry which is preliminary data.</text>
</comment>
<dbReference type="SUPFAM" id="SSF53448">
    <property type="entry name" value="Nucleotide-diphospho-sugar transferases"/>
    <property type="match status" value="1"/>
</dbReference>
<evidence type="ECO:0000259" key="8">
    <source>
        <dbReference type="Pfam" id="PF00535"/>
    </source>
</evidence>
<name>A0A4S3TT92_9EURY</name>
<proteinExistence type="predicted"/>
<evidence type="ECO:0000256" key="5">
    <source>
        <dbReference type="ARBA" id="ARBA00022989"/>
    </source>
</evidence>
<feature type="transmembrane region" description="Helical" evidence="7">
    <location>
        <begin position="42"/>
        <end position="69"/>
    </location>
</feature>
<sequence length="429" mass="47166">MAFSLRSTGEQAGYLLAVIAVLAFGAYEGVQREAISLDLHWVIVRIVTIDAVAATVVFSVLVTVSGVMLAREVYSGRDPDERVLDGPPVAAILPAYQDANVIGESVETLLASNYHNIEIAIVGEPNDEPTLSAAREYAEYPNVQVLVNGDPGSKAGAINDAVERLEADYFAAFDVDERIDPDFIPTAMYHLTEEGVDVFQARRVPRVTGPVEALAYCERLLLHAGYKLVEPLGFTYCRSSSSAFTREAFETVDGLDKLLTEDIDFAHKCFRAGLSVRQSRNITNEMEASHDLGDLWGQRKRWRLGHIEVFFKAITGRYDRGGLRGKLSTLRIVSSLATSVFLVALAAKVLVLLVLDLELFFLLPFVAIALTIVPVLAHDVRQGHVAELTPALALVPLVYPGFGLLTIRCVFEYFLSWDGEWYQVDKVGA</sequence>
<dbReference type="AlphaFoldDB" id="A0A4S3TT92"/>
<keyword evidence="6 7" id="KW-0472">Membrane</keyword>
<evidence type="ECO:0000256" key="1">
    <source>
        <dbReference type="ARBA" id="ARBA00004141"/>
    </source>
</evidence>
<dbReference type="InterPro" id="IPR029044">
    <property type="entry name" value="Nucleotide-diphossugar_trans"/>
</dbReference>
<keyword evidence="4 7" id="KW-0812">Transmembrane</keyword>
<dbReference type="InterPro" id="IPR001173">
    <property type="entry name" value="Glyco_trans_2-like"/>
</dbReference>
<keyword evidence="2" id="KW-0328">Glycosyltransferase</keyword>
<evidence type="ECO:0000313" key="10">
    <source>
        <dbReference type="Proteomes" id="UP000318864"/>
    </source>
</evidence>
<evidence type="ECO:0000256" key="7">
    <source>
        <dbReference type="SAM" id="Phobius"/>
    </source>
</evidence>
<feature type="domain" description="Glycosyltransferase 2-like" evidence="8">
    <location>
        <begin position="92"/>
        <end position="251"/>
    </location>
</feature>
<dbReference type="RefSeq" id="WP_141463786.1">
    <property type="nucleotide sequence ID" value="NZ_RBZW01000016.1"/>
</dbReference>
<feature type="transmembrane region" description="Helical" evidence="7">
    <location>
        <begin position="12"/>
        <end position="30"/>
    </location>
</feature>
<dbReference type="OrthoDB" id="43988at2157"/>
<dbReference type="GO" id="GO:0016757">
    <property type="term" value="F:glycosyltransferase activity"/>
    <property type="evidence" value="ECO:0007669"/>
    <property type="project" value="UniProtKB-KW"/>
</dbReference>
<evidence type="ECO:0000313" key="9">
    <source>
        <dbReference type="EMBL" id="THE65818.1"/>
    </source>
</evidence>
<evidence type="ECO:0000256" key="2">
    <source>
        <dbReference type="ARBA" id="ARBA00022676"/>
    </source>
</evidence>
<dbReference type="Pfam" id="PF00535">
    <property type="entry name" value="Glycos_transf_2"/>
    <property type="match status" value="1"/>
</dbReference>
<comment type="subcellular location">
    <subcellularLocation>
        <location evidence="1">Membrane</location>
        <topology evidence="1">Multi-pass membrane protein</topology>
    </subcellularLocation>
</comment>
<dbReference type="EMBL" id="RBZW01000016">
    <property type="protein sequence ID" value="THE65818.1"/>
    <property type="molecule type" value="Genomic_DNA"/>
</dbReference>
<keyword evidence="5 7" id="KW-1133">Transmembrane helix</keyword>